<dbReference type="GO" id="GO:0016887">
    <property type="term" value="F:ATP hydrolysis activity"/>
    <property type="evidence" value="ECO:0007669"/>
    <property type="project" value="TreeGrafter"/>
</dbReference>
<name>A0A291GPC4_9MICO</name>
<dbReference type="AlphaFoldDB" id="A0A291GPC4"/>
<reference evidence="6" key="1">
    <citation type="submission" date="2017-09" db="EMBL/GenBank/DDBJ databases">
        <title>Brachybacterium sp. VM2412.</title>
        <authorList>
            <person name="Tak E.J."/>
            <person name="Bae J.-W."/>
        </authorList>
    </citation>
    <scope>NUCLEOTIDE SEQUENCE [LARGE SCALE GENOMIC DNA]</scope>
    <source>
        <strain evidence="6">VM2412</strain>
    </source>
</reference>
<evidence type="ECO:0000256" key="1">
    <source>
        <dbReference type="ARBA" id="ARBA00022741"/>
    </source>
</evidence>
<gene>
    <name evidence="5" type="ORF">CFK38_11575</name>
</gene>
<proteinExistence type="predicted"/>
<sequence length="636" mass="67978">MSTFRVGLIGLPHIRDALGHLGVEIVTGDTFLETTRNLREAADSDGIPVLAEDHRQTGLAQLLARLAETGTVTIVRREEPVLDDMWASIPIASSLGDYLRAAGAEDIDPAADEVVVDGDGTVHGQAPTVPAEPEHPTELEPQTEEPGGESPVAEPVEETDWLSDTDEPETETASTSVLKDPTSDSSHPAPLPEASALTDWLSDGDEDATPLPSPAASVPDTAEASSEAPDGDEDSDDEDFDGLYAPTAATAPEQDDAAEDDPTAPPASSDKPRRARRKISLPTFAPRNDPEPADSEARPSADESIDQDLLDGVPDHEPDDEDQESDLDVDGALDDLAGTSRATVARQNAALGLLLVVYGGKGGVGKSTLSMCLAQAAAQTGGLSVCLIDANRGQGDLGLYMRVRKSDLPSIYDAVTIGDLPSAIIGPEQINTARHDAGDQIAFWFVQAPRPQRDGDISLEVAAVRPEHYAEMISLARKRFDLVVVDTQITEAMDTSGLIDHAVGPALSRGGYALGMAELSTPGIENLLTSMTNLQQLGADPARMMTIANNISPDVRDYGKVPHLLGQHSRWKGVIHHDQRIYDDMVSRRIPHAVPPMHAVTADVLQTMTGMVEFADPPTGTEDRSRLPWWKRWLSR</sequence>
<keyword evidence="2" id="KW-0067">ATP-binding</keyword>
<evidence type="ECO:0000313" key="6">
    <source>
        <dbReference type="Proteomes" id="UP000218165"/>
    </source>
</evidence>
<feature type="compositionally biased region" description="Acidic residues" evidence="3">
    <location>
        <begin position="155"/>
        <end position="170"/>
    </location>
</feature>
<dbReference type="KEGG" id="brz:CFK38_11575"/>
<keyword evidence="6" id="KW-1185">Reference proteome</keyword>
<feature type="compositionally biased region" description="Acidic residues" evidence="3">
    <location>
        <begin position="253"/>
        <end position="262"/>
    </location>
</feature>
<dbReference type="RefSeq" id="WP_096803208.1">
    <property type="nucleotide sequence ID" value="NZ_CP023563.1"/>
</dbReference>
<keyword evidence="1" id="KW-0547">Nucleotide-binding</keyword>
<feature type="region of interest" description="Disordered" evidence="3">
    <location>
        <begin position="117"/>
        <end position="327"/>
    </location>
</feature>
<protein>
    <recommendedName>
        <fullName evidence="4">CobQ/CobB/MinD/ParA nucleotide binding domain-containing protein</fullName>
    </recommendedName>
</protein>
<evidence type="ECO:0000256" key="3">
    <source>
        <dbReference type="SAM" id="MobiDB-lite"/>
    </source>
</evidence>
<feature type="compositionally biased region" description="Acidic residues" evidence="3">
    <location>
        <begin position="317"/>
        <end position="327"/>
    </location>
</feature>
<evidence type="ECO:0000256" key="2">
    <source>
        <dbReference type="ARBA" id="ARBA00022840"/>
    </source>
</evidence>
<feature type="compositionally biased region" description="Acidic residues" evidence="3">
    <location>
        <begin position="229"/>
        <end position="241"/>
    </location>
</feature>
<dbReference type="InterPro" id="IPR050625">
    <property type="entry name" value="ParA/MinD_ATPase"/>
</dbReference>
<feature type="domain" description="CobQ/CobB/MinD/ParA nucleotide binding" evidence="4">
    <location>
        <begin position="356"/>
        <end position="391"/>
    </location>
</feature>
<dbReference type="PANTHER" id="PTHR43384:SF6">
    <property type="entry name" value="SEPTUM SITE-DETERMINING PROTEIN MIND HOMOLOG, CHLOROPLASTIC"/>
    <property type="match status" value="1"/>
</dbReference>
<dbReference type="Pfam" id="PF01656">
    <property type="entry name" value="CbiA"/>
    <property type="match status" value="1"/>
</dbReference>
<evidence type="ECO:0000313" key="5">
    <source>
        <dbReference type="EMBL" id="ATG52091.1"/>
    </source>
</evidence>
<dbReference type="OrthoDB" id="5126184at2"/>
<evidence type="ECO:0000259" key="4">
    <source>
        <dbReference type="Pfam" id="PF01656"/>
    </source>
</evidence>
<dbReference type="GO" id="GO:0009898">
    <property type="term" value="C:cytoplasmic side of plasma membrane"/>
    <property type="evidence" value="ECO:0007669"/>
    <property type="project" value="TreeGrafter"/>
</dbReference>
<dbReference type="PANTHER" id="PTHR43384">
    <property type="entry name" value="SEPTUM SITE-DETERMINING PROTEIN MIND HOMOLOG, CHLOROPLASTIC-RELATED"/>
    <property type="match status" value="1"/>
</dbReference>
<dbReference type="InterPro" id="IPR027417">
    <property type="entry name" value="P-loop_NTPase"/>
</dbReference>
<dbReference type="Gene3D" id="3.40.50.300">
    <property type="entry name" value="P-loop containing nucleotide triphosphate hydrolases"/>
    <property type="match status" value="1"/>
</dbReference>
<dbReference type="InterPro" id="IPR002586">
    <property type="entry name" value="CobQ/CobB/MinD/ParA_Nub-bd_dom"/>
</dbReference>
<dbReference type="GO" id="GO:0051782">
    <property type="term" value="P:negative regulation of cell division"/>
    <property type="evidence" value="ECO:0007669"/>
    <property type="project" value="TreeGrafter"/>
</dbReference>
<dbReference type="GO" id="GO:0005829">
    <property type="term" value="C:cytosol"/>
    <property type="evidence" value="ECO:0007669"/>
    <property type="project" value="TreeGrafter"/>
</dbReference>
<dbReference type="Proteomes" id="UP000218165">
    <property type="component" value="Chromosome"/>
</dbReference>
<dbReference type="SUPFAM" id="SSF52540">
    <property type="entry name" value="P-loop containing nucleoside triphosphate hydrolases"/>
    <property type="match status" value="1"/>
</dbReference>
<dbReference type="GO" id="GO:0005524">
    <property type="term" value="F:ATP binding"/>
    <property type="evidence" value="ECO:0007669"/>
    <property type="project" value="UniProtKB-KW"/>
</dbReference>
<organism evidence="5 6">
    <name type="scientific">Brachybacterium vulturis</name>
    <dbReference type="NCBI Taxonomy" id="2017484"/>
    <lineage>
        <taxon>Bacteria</taxon>
        <taxon>Bacillati</taxon>
        <taxon>Actinomycetota</taxon>
        <taxon>Actinomycetes</taxon>
        <taxon>Micrococcales</taxon>
        <taxon>Dermabacteraceae</taxon>
        <taxon>Brachybacterium</taxon>
    </lineage>
</organism>
<dbReference type="EMBL" id="CP023563">
    <property type="protein sequence ID" value="ATG52091.1"/>
    <property type="molecule type" value="Genomic_DNA"/>
</dbReference>
<accession>A0A291GPC4</accession>